<gene>
    <name evidence="2" type="ORF">HKI87_08g55600</name>
</gene>
<organism evidence="2 3">
    <name type="scientific">Chloropicon roscoffensis</name>
    <dbReference type="NCBI Taxonomy" id="1461544"/>
    <lineage>
        <taxon>Eukaryota</taxon>
        <taxon>Viridiplantae</taxon>
        <taxon>Chlorophyta</taxon>
        <taxon>Chloropicophyceae</taxon>
        <taxon>Chloropicales</taxon>
        <taxon>Chloropicaceae</taxon>
        <taxon>Chloropicon</taxon>
    </lineage>
</organism>
<name>A0AAX4PE11_9CHLO</name>
<accession>A0AAX4PE11</accession>
<keyword evidence="3" id="KW-1185">Reference proteome</keyword>
<dbReference type="Proteomes" id="UP001472866">
    <property type="component" value="Chromosome 08"/>
</dbReference>
<reference evidence="2 3" key="1">
    <citation type="submission" date="2024-03" db="EMBL/GenBank/DDBJ databases">
        <title>Complete genome sequence of the green alga Chloropicon roscoffensis RCC1871.</title>
        <authorList>
            <person name="Lemieux C."/>
            <person name="Pombert J.-F."/>
            <person name="Otis C."/>
            <person name="Turmel M."/>
        </authorList>
    </citation>
    <scope>NUCLEOTIDE SEQUENCE [LARGE SCALE GENOMIC DNA]</scope>
    <source>
        <strain evidence="2 3">RCC1871</strain>
    </source>
</reference>
<dbReference type="EMBL" id="CP151508">
    <property type="protein sequence ID" value="WZN64006.1"/>
    <property type="molecule type" value="Genomic_DNA"/>
</dbReference>
<sequence>MEQLSATDSGLLFYCDLEHILDGLKDFSRPRKDCEEGEELCEDAGSGETSQCYVSLDEARSSTRMAMAALKAKNKVVEELHLETVILREDLMKERVLRRAAEAADEDQSFLREQMETILKEKARLAQDNARLIREGRTMAKEMEILGVQLESAAAISKRAKEAEKKFKREKVARTEAEESLETLRAELLNAKQENERLQHKMDDERENWKTQERALLNYASKQKMFQADIDDAKQGLAMVTQSKVIGGGGKSKRVILAEMENMS</sequence>
<feature type="coiled-coil region" evidence="1">
    <location>
        <begin position="115"/>
        <end position="215"/>
    </location>
</feature>
<evidence type="ECO:0000313" key="3">
    <source>
        <dbReference type="Proteomes" id="UP001472866"/>
    </source>
</evidence>
<evidence type="ECO:0000256" key="1">
    <source>
        <dbReference type="SAM" id="Coils"/>
    </source>
</evidence>
<keyword evidence="1" id="KW-0175">Coiled coil</keyword>
<protein>
    <submittedName>
        <fullName evidence="2">Uncharacterized protein</fullName>
    </submittedName>
</protein>
<dbReference type="AlphaFoldDB" id="A0AAX4PE11"/>
<proteinExistence type="predicted"/>
<evidence type="ECO:0000313" key="2">
    <source>
        <dbReference type="EMBL" id="WZN64006.1"/>
    </source>
</evidence>